<comment type="caution">
    <text evidence="2">The sequence shown here is derived from an EMBL/GenBank/DDBJ whole genome shotgun (WGS) entry which is preliminary data.</text>
</comment>
<dbReference type="Proteomes" id="UP000552615">
    <property type="component" value="Unassembled WGS sequence"/>
</dbReference>
<gene>
    <name evidence="2" type="ORF">HHL20_04870</name>
</gene>
<sequence length="427" mass="47623">MYSHTIIAGLLFTSGIAHAQIDSLKMNMDLRTRGELDNGVKTLIAKRKSPETTVASRARFGIDYYYQKLEVYVSVQDVRTWGETNSVAAKNQNLTLHEAWAKYPFSEKFAVKLGRQTLAYDNERLMGALDWAMQGRSFDALKGIYTINQNSKMEAVLTYNNDDSDTNDLPDKEIYSIADGGEITKSLQVIHYQFSGDHKFLFSAIAMNTVLQNPSGTHYDMITVGVNSKKYVDGIGFFGSAYYQTGKNTGGQTKNAYELSFNADCSVLPALHLTAGAEWLSGNNYNTEPGENQSFSPLYGTNHLYNGLMDYFYSGTSHFNTYGLNDYYLTSALTLNSDTDLKAALHSFTTNGKVGYDKSGNNLSSYLGTELDLIFTKKIGKIITANLGHSFMLAGSTMEVLKNNPDPKKLQTWTWLAFKINPNFRLK</sequence>
<keyword evidence="3" id="KW-1185">Reference proteome</keyword>
<evidence type="ECO:0000259" key="1">
    <source>
        <dbReference type="Pfam" id="PF13372"/>
    </source>
</evidence>
<feature type="domain" description="Alginate export" evidence="1">
    <location>
        <begin position="24"/>
        <end position="398"/>
    </location>
</feature>
<proteinExistence type="predicted"/>
<reference evidence="2 3" key="1">
    <citation type="submission" date="2020-04" db="EMBL/GenBank/DDBJ databases">
        <title>Chryseobacterium sp. RJ-7-14 sp. nov., isolated from Jeju soil.</title>
        <authorList>
            <person name="Dahal R.H."/>
            <person name="Chaudhary D.K."/>
        </authorList>
    </citation>
    <scope>NUCLEOTIDE SEQUENCE [LARGE SCALE GENOMIC DNA]</scope>
    <source>
        <strain evidence="2 3">RJ-7-14</strain>
    </source>
</reference>
<dbReference type="Pfam" id="PF13372">
    <property type="entry name" value="Alginate_exp"/>
    <property type="match status" value="1"/>
</dbReference>
<evidence type="ECO:0000313" key="2">
    <source>
        <dbReference type="EMBL" id="NML56672.1"/>
    </source>
</evidence>
<evidence type="ECO:0000313" key="3">
    <source>
        <dbReference type="Proteomes" id="UP000552615"/>
    </source>
</evidence>
<name>A0A7Y0A4T9_9FLAO</name>
<organism evidence="2 3">
    <name type="scientific">Chryseobacterium cheonjiense</name>
    <dbReference type="NCBI Taxonomy" id="2728845"/>
    <lineage>
        <taxon>Bacteria</taxon>
        <taxon>Pseudomonadati</taxon>
        <taxon>Bacteroidota</taxon>
        <taxon>Flavobacteriia</taxon>
        <taxon>Flavobacteriales</taxon>
        <taxon>Weeksellaceae</taxon>
        <taxon>Chryseobacterium group</taxon>
        <taxon>Chryseobacterium</taxon>
    </lineage>
</organism>
<accession>A0A7Y0A4T9</accession>
<dbReference type="InterPro" id="IPR025388">
    <property type="entry name" value="Alginate_export_dom"/>
</dbReference>
<dbReference type="EMBL" id="JABBGF010000001">
    <property type="protein sequence ID" value="NML56672.1"/>
    <property type="molecule type" value="Genomic_DNA"/>
</dbReference>
<dbReference type="RefSeq" id="WP_169230049.1">
    <property type="nucleotide sequence ID" value="NZ_JABBGF010000001.1"/>
</dbReference>
<dbReference type="AlphaFoldDB" id="A0A7Y0A4T9"/>
<protein>
    <submittedName>
        <fullName evidence="2">Alginate export family protein</fullName>
    </submittedName>
</protein>